<dbReference type="GO" id="GO:0009910">
    <property type="term" value="P:negative regulation of flower development"/>
    <property type="evidence" value="ECO:0007669"/>
    <property type="project" value="EnsemblPlants"/>
</dbReference>
<gene>
    <name evidence="4" type="ORF">A4U43_C03F3900</name>
</gene>
<keyword evidence="5" id="KW-1185">Reference proteome</keyword>
<keyword evidence="1" id="KW-0175">Coiled coil</keyword>
<dbReference type="GO" id="GO:0005634">
    <property type="term" value="C:nucleus"/>
    <property type="evidence" value="ECO:0007669"/>
    <property type="project" value="EnsemblPlants"/>
</dbReference>
<name>A0A5P1F9W4_ASPOF</name>
<evidence type="ECO:0000313" key="5">
    <source>
        <dbReference type="Proteomes" id="UP000243459"/>
    </source>
</evidence>
<dbReference type="Gramene" id="ONK74207">
    <property type="protein sequence ID" value="ONK74207"/>
    <property type="gene ID" value="A4U43_C03F3900"/>
</dbReference>
<dbReference type="PROSITE" id="PS51297">
    <property type="entry name" value="K_BOX"/>
    <property type="match status" value="1"/>
</dbReference>
<feature type="region of interest" description="Disordered" evidence="2">
    <location>
        <begin position="1"/>
        <end position="24"/>
    </location>
</feature>
<organism evidence="4 5">
    <name type="scientific">Asparagus officinalis</name>
    <name type="common">Garden asparagus</name>
    <dbReference type="NCBI Taxonomy" id="4686"/>
    <lineage>
        <taxon>Eukaryota</taxon>
        <taxon>Viridiplantae</taxon>
        <taxon>Streptophyta</taxon>
        <taxon>Embryophyta</taxon>
        <taxon>Tracheophyta</taxon>
        <taxon>Spermatophyta</taxon>
        <taxon>Magnoliopsida</taxon>
        <taxon>Liliopsida</taxon>
        <taxon>Asparagales</taxon>
        <taxon>Asparagaceae</taxon>
        <taxon>Asparagoideae</taxon>
        <taxon>Asparagus</taxon>
    </lineage>
</organism>
<dbReference type="AlphaFoldDB" id="A0A5P1F9W4"/>
<sequence length="164" mass="18915">MKEIIEKHSMHSKKMLRPDQPSLDLNLENSNYTKLSKEVAETSHQLRKMRGDDLQGLSIEELQNLEKTLETGLTRVLDRKSQQIMEQLNNLRQKGMQLMEENTRLRQQVVDMSRVGKQAVTESENGFYEDRQSSESVTNASRSSALQEYDDSSDTSLKLGLPWK</sequence>
<dbReference type="GO" id="GO:0003700">
    <property type="term" value="F:DNA-binding transcription factor activity"/>
    <property type="evidence" value="ECO:0007669"/>
    <property type="project" value="InterPro"/>
</dbReference>
<feature type="domain" description="K-box" evidence="3">
    <location>
        <begin position="25"/>
        <end position="115"/>
    </location>
</feature>
<dbReference type="EMBL" id="CM007383">
    <property type="protein sequence ID" value="ONK74207.1"/>
    <property type="molecule type" value="Genomic_DNA"/>
</dbReference>
<feature type="coiled-coil region" evidence="1">
    <location>
        <begin position="81"/>
        <end position="108"/>
    </location>
</feature>
<feature type="region of interest" description="Disordered" evidence="2">
    <location>
        <begin position="116"/>
        <end position="164"/>
    </location>
</feature>
<dbReference type="GO" id="GO:0000900">
    <property type="term" value="F:mRNA regulatory element binding translation repressor activity"/>
    <property type="evidence" value="ECO:0007669"/>
    <property type="project" value="EnsemblPlants"/>
</dbReference>
<proteinExistence type="predicted"/>
<dbReference type="Proteomes" id="UP000243459">
    <property type="component" value="Chromosome 3"/>
</dbReference>
<dbReference type="Pfam" id="PF01486">
    <property type="entry name" value="K-box"/>
    <property type="match status" value="1"/>
</dbReference>
<evidence type="ECO:0000259" key="3">
    <source>
        <dbReference type="PROSITE" id="PS51297"/>
    </source>
</evidence>
<feature type="compositionally biased region" description="Polar residues" evidence="2">
    <location>
        <begin position="134"/>
        <end position="146"/>
    </location>
</feature>
<dbReference type="InterPro" id="IPR002487">
    <property type="entry name" value="TF_Kbox"/>
</dbReference>
<accession>A0A5P1F9W4</accession>
<protein>
    <recommendedName>
        <fullName evidence="3">K-box domain-containing protein</fullName>
    </recommendedName>
</protein>
<evidence type="ECO:0000256" key="1">
    <source>
        <dbReference type="SAM" id="Coils"/>
    </source>
</evidence>
<reference evidence="5" key="1">
    <citation type="journal article" date="2017" name="Nat. Commun.">
        <title>The asparagus genome sheds light on the origin and evolution of a young Y chromosome.</title>
        <authorList>
            <person name="Harkess A."/>
            <person name="Zhou J."/>
            <person name="Xu C."/>
            <person name="Bowers J.E."/>
            <person name="Van der Hulst R."/>
            <person name="Ayyampalayam S."/>
            <person name="Mercati F."/>
            <person name="Riccardi P."/>
            <person name="McKain M.R."/>
            <person name="Kakrana A."/>
            <person name="Tang H."/>
            <person name="Ray J."/>
            <person name="Groenendijk J."/>
            <person name="Arikit S."/>
            <person name="Mathioni S.M."/>
            <person name="Nakano M."/>
            <person name="Shan H."/>
            <person name="Telgmann-Rauber A."/>
            <person name="Kanno A."/>
            <person name="Yue Z."/>
            <person name="Chen H."/>
            <person name="Li W."/>
            <person name="Chen Y."/>
            <person name="Xu X."/>
            <person name="Zhang Y."/>
            <person name="Luo S."/>
            <person name="Chen H."/>
            <person name="Gao J."/>
            <person name="Mao Z."/>
            <person name="Pires J.C."/>
            <person name="Luo M."/>
            <person name="Kudrna D."/>
            <person name="Wing R.A."/>
            <person name="Meyers B.C."/>
            <person name="Yi K."/>
            <person name="Kong H."/>
            <person name="Lavrijsen P."/>
            <person name="Sunseri F."/>
            <person name="Falavigna A."/>
            <person name="Ye Y."/>
            <person name="Leebens-Mack J.H."/>
            <person name="Chen G."/>
        </authorList>
    </citation>
    <scope>NUCLEOTIDE SEQUENCE [LARGE SCALE GENOMIC DNA]</scope>
    <source>
        <strain evidence="5">cv. DH0086</strain>
    </source>
</reference>
<dbReference type="GO" id="GO:0009266">
    <property type="term" value="P:response to temperature stimulus"/>
    <property type="evidence" value="ECO:0007669"/>
    <property type="project" value="EnsemblPlants"/>
</dbReference>
<dbReference type="OMA" id="QIYNNVH"/>
<evidence type="ECO:0000313" key="4">
    <source>
        <dbReference type="EMBL" id="ONK74207.1"/>
    </source>
</evidence>
<dbReference type="GO" id="GO:0045892">
    <property type="term" value="P:negative regulation of DNA-templated transcription"/>
    <property type="evidence" value="ECO:0007669"/>
    <property type="project" value="EnsemblPlants"/>
</dbReference>
<dbReference type="GO" id="GO:0043565">
    <property type="term" value="F:sequence-specific DNA binding"/>
    <property type="evidence" value="ECO:0007669"/>
    <property type="project" value="EnsemblPlants"/>
</dbReference>
<evidence type="ECO:0000256" key="2">
    <source>
        <dbReference type="SAM" id="MobiDB-lite"/>
    </source>
</evidence>